<evidence type="ECO:0000313" key="9">
    <source>
        <dbReference type="Proteomes" id="UP001589788"/>
    </source>
</evidence>
<feature type="domain" description="FAD-binding PCMH-type" evidence="7">
    <location>
        <begin position="42"/>
        <end position="227"/>
    </location>
</feature>
<dbReference type="EMBL" id="JBHLYQ010000079">
    <property type="protein sequence ID" value="MFC0082204.1"/>
    <property type="molecule type" value="Genomic_DNA"/>
</dbReference>
<dbReference type="Gene3D" id="3.30.70.2740">
    <property type="match status" value="1"/>
</dbReference>
<reference evidence="8 9" key="1">
    <citation type="submission" date="2024-09" db="EMBL/GenBank/DDBJ databases">
        <authorList>
            <person name="Sun Q."/>
            <person name="Mori K."/>
        </authorList>
    </citation>
    <scope>NUCLEOTIDE SEQUENCE [LARGE SCALE GENOMIC DNA]</scope>
    <source>
        <strain evidence="8 9">JCM 15389</strain>
    </source>
</reference>
<dbReference type="InterPro" id="IPR016164">
    <property type="entry name" value="FAD-linked_Oxase-like_C"/>
</dbReference>
<protein>
    <submittedName>
        <fullName evidence="8">FAD-binding oxidoreductase</fullName>
    </submittedName>
</protein>
<dbReference type="Gene3D" id="3.30.465.10">
    <property type="match status" value="1"/>
</dbReference>
<dbReference type="Proteomes" id="UP001589788">
    <property type="component" value="Unassembled WGS sequence"/>
</dbReference>
<dbReference type="PANTHER" id="PTHR43716">
    <property type="entry name" value="D-2-HYDROXYGLUTARATE DEHYDROGENASE, MITOCHONDRIAL"/>
    <property type="match status" value="1"/>
</dbReference>
<keyword evidence="5" id="KW-0560">Oxidoreductase</keyword>
<dbReference type="InterPro" id="IPR006094">
    <property type="entry name" value="Oxid_FAD_bind_N"/>
</dbReference>
<accession>A0ABV6C3D9</accession>
<dbReference type="InterPro" id="IPR016167">
    <property type="entry name" value="FAD-bd_PCMH_sub1"/>
</dbReference>
<evidence type="ECO:0000256" key="3">
    <source>
        <dbReference type="ARBA" id="ARBA00022630"/>
    </source>
</evidence>
<dbReference type="RefSeq" id="WP_377789698.1">
    <property type="nucleotide sequence ID" value="NZ_JBHLYQ010000079.1"/>
</dbReference>
<evidence type="ECO:0000256" key="6">
    <source>
        <dbReference type="SAM" id="MobiDB-lite"/>
    </source>
</evidence>
<sequence length="507" mass="51746">MPPPRSLPAGLLAELKAALGERHVLVDPEVLAGASVDWTGRFQGPASGLVRPGSTEEVAAVVRACAAAEVPLVVQGGNTGLVGGSVPPPPEGDRPAPLVLSTRRLDAIGPVDQDAAQLTAGAGATLEAVQEAARNAGLRFGVDLAARGSATVGGMVATNAGGLHVLRYGPMRHQVVGVEAVLGDGSVVSRLGGLLKDNTGYDLSQLLVGAEGTLGVVTAVRLRLHPQPGSRAVALVGLGGTADAVALVGRLRRAGAPLSAVELCFADGVALVCRAAGLPPPFPGREPPALLVVELEGEQEPLALLEPLIEDPGVHDELTAVALDDGQAARLWAYRERHTEAVATVGVAHKLDVTLPLAELAAFEAEVREVVARVAPDATLVLFGHVGDGNLHVNVVGPPPDDDRVDDAVLRLVARFGGSISAEHGIGRAKVPWLHLSRSSAELAAMAALKRALDPAGILNPGVLLPAAPLCSTLSTGEVGKTVEGRPTVPNLDTEGQGRALSPEEAR</sequence>
<organism evidence="8 9">
    <name type="scientific">Aciditerrimonas ferrireducens</name>
    <dbReference type="NCBI Taxonomy" id="667306"/>
    <lineage>
        <taxon>Bacteria</taxon>
        <taxon>Bacillati</taxon>
        <taxon>Actinomycetota</taxon>
        <taxon>Acidimicrobiia</taxon>
        <taxon>Acidimicrobiales</taxon>
        <taxon>Acidimicrobiaceae</taxon>
        <taxon>Aciditerrimonas</taxon>
    </lineage>
</organism>
<dbReference type="InterPro" id="IPR036318">
    <property type="entry name" value="FAD-bd_PCMH-like_sf"/>
</dbReference>
<keyword evidence="9" id="KW-1185">Reference proteome</keyword>
<evidence type="ECO:0000256" key="2">
    <source>
        <dbReference type="ARBA" id="ARBA00008000"/>
    </source>
</evidence>
<dbReference type="InterPro" id="IPR016166">
    <property type="entry name" value="FAD-bd_PCMH"/>
</dbReference>
<evidence type="ECO:0000259" key="7">
    <source>
        <dbReference type="PROSITE" id="PS51387"/>
    </source>
</evidence>
<gene>
    <name evidence="8" type="ORF">ACFFRE_08595</name>
</gene>
<dbReference type="InterPro" id="IPR004113">
    <property type="entry name" value="FAD-bd_oxidored_4_C"/>
</dbReference>
<proteinExistence type="inferred from homology"/>
<comment type="caution">
    <text evidence="8">The sequence shown here is derived from an EMBL/GenBank/DDBJ whole genome shotgun (WGS) entry which is preliminary data.</text>
</comment>
<dbReference type="PANTHER" id="PTHR43716:SF1">
    <property type="entry name" value="D-2-HYDROXYGLUTARATE DEHYDROGENASE, MITOCHONDRIAL"/>
    <property type="match status" value="1"/>
</dbReference>
<dbReference type="Gene3D" id="3.30.70.2190">
    <property type="match status" value="1"/>
</dbReference>
<feature type="region of interest" description="Disordered" evidence="6">
    <location>
        <begin position="481"/>
        <end position="507"/>
    </location>
</feature>
<dbReference type="Pfam" id="PF02913">
    <property type="entry name" value="FAD-oxidase_C"/>
    <property type="match status" value="1"/>
</dbReference>
<name>A0ABV6C3D9_9ACTN</name>
<dbReference type="SUPFAM" id="SSF56176">
    <property type="entry name" value="FAD-binding/transporter-associated domain-like"/>
    <property type="match status" value="1"/>
</dbReference>
<evidence type="ECO:0000256" key="4">
    <source>
        <dbReference type="ARBA" id="ARBA00022827"/>
    </source>
</evidence>
<comment type="cofactor">
    <cofactor evidence="1">
        <name>FAD</name>
        <dbReference type="ChEBI" id="CHEBI:57692"/>
    </cofactor>
</comment>
<dbReference type="PROSITE" id="PS51387">
    <property type="entry name" value="FAD_PCMH"/>
    <property type="match status" value="1"/>
</dbReference>
<dbReference type="SUPFAM" id="SSF55103">
    <property type="entry name" value="FAD-linked oxidases, C-terminal domain"/>
    <property type="match status" value="1"/>
</dbReference>
<evidence type="ECO:0000256" key="1">
    <source>
        <dbReference type="ARBA" id="ARBA00001974"/>
    </source>
</evidence>
<dbReference type="Gene3D" id="1.10.45.10">
    <property type="entry name" value="Vanillyl-alcohol Oxidase, Chain A, domain 4"/>
    <property type="match status" value="1"/>
</dbReference>
<evidence type="ECO:0000256" key="5">
    <source>
        <dbReference type="ARBA" id="ARBA00023002"/>
    </source>
</evidence>
<dbReference type="Gene3D" id="3.30.43.10">
    <property type="entry name" value="Uridine Diphospho-n-acetylenolpyruvylglucosamine Reductase, domain 2"/>
    <property type="match status" value="1"/>
</dbReference>
<evidence type="ECO:0000313" key="8">
    <source>
        <dbReference type="EMBL" id="MFC0082204.1"/>
    </source>
</evidence>
<dbReference type="InterPro" id="IPR051264">
    <property type="entry name" value="FAD-oxidored/transferase_4"/>
</dbReference>
<keyword evidence="4" id="KW-0274">FAD</keyword>
<dbReference type="Pfam" id="PF01565">
    <property type="entry name" value="FAD_binding_4"/>
    <property type="match status" value="1"/>
</dbReference>
<dbReference type="InterPro" id="IPR016171">
    <property type="entry name" value="Vanillyl_alc_oxidase_C-sub2"/>
</dbReference>
<comment type="similarity">
    <text evidence="2">Belongs to the FAD-binding oxidoreductase/transferase type 4 family.</text>
</comment>
<keyword evidence="3" id="KW-0285">Flavoprotein</keyword>
<dbReference type="InterPro" id="IPR016169">
    <property type="entry name" value="FAD-bd_PCMH_sub2"/>
</dbReference>